<accession>A0A8S5P483</accession>
<name>A0A8S5P483_9CAUD</name>
<reference evidence="1" key="1">
    <citation type="journal article" date="2021" name="Proc. Natl. Acad. Sci. U.S.A.">
        <title>A Catalog of Tens of Thousands of Viruses from Human Metagenomes Reveals Hidden Associations with Chronic Diseases.</title>
        <authorList>
            <person name="Tisza M.J."/>
            <person name="Buck C.B."/>
        </authorList>
    </citation>
    <scope>NUCLEOTIDE SEQUENCE</scope>
    <source>
        <strain evidence="1">CtXVO17</strain>
    </source>
</reference>
<organism evidence="1">
    <name type="scientific">Myoviridae sp. ctXVO17</name>
    <dbReference type="NCBI Taxonomy" id="2825121"/>
    <lineage>
        <taxon>Viruses</taxon>
        <taxon>Duplodnaviria</taxon>
        <taxon>Heunggongvirae</taxon>
        <taxon>Uroviricota</taxon>
        <taxon>Caudoviricetes</taxon>
    </lineage>
</organism>
<dbReference type="EMBL" id="BK015316">
    <property type="protein sequence ID" value="DAE01012.1"/>
    <property type="molecule type" value="Genomic_DNA"/>
</dbReference>
<evidence type="ECO:0000313" key="1">
    <source>
        <dbReference type="EMBL" id="DAE01012.1"/>
    </source>
</evidence>
<sequence length="121" mass="13708">MKKYNTTLGELFNTRQAIINKDIVNMAFSRKGGLSVARNMKKIDDELVEYSKARNELIRKYSSDGVTMERSSPNWDAFVKEFDELGSVETSIEINTITEFDLPDAITPATCLAIEFMIGEE</sequence>
<protein>
    <submittedName>
        <fullName evidence="1">Uncharacterized protein</fullName>
    </submittedName>
</protein>
<proteinExistence type="predicted"/>